<accession>X8C9B3</accession>
<sequence length="62" mass="6773">MAKRLVFTGVHEDVHTGVCGGELLTVQRSRENRCGHCGLQFGSVDPVADHHDLDCAVARQSR</sequence>
<dbReference type="AlphaFoldDB" id="X8C9B3"/>
<proteinExistence type="predicted"/>
<reference evidence="1" key="1">
    <citation type="submission" date="2014-01" db="EMBL/GenBank/DDBJ databases">
        <authorList>
            <person name="Brown-Elliot B."/>
            <person name="Wallace R."/>
            <person name="Lenaerts A."/>
            <person name="Ordway D."/>
            <person name="DeGroote M.A."/>
            <person name="Parker T."/>
            <person name="Sizemore C."/>
            <person name="Tallon L.J."/>
            <person name="Sadzewicz L.K."/>
            <person name="Sengamalay N."/>
            <person name="Fraser C.M."/>
            <person name="Hine E."/>
            <person name="Shefchek K.A."/>
            <person name="Das S.P."/>
            <person name="Tettelin H."/>
        </authorList>
    </citation>
    <scope>NUCLEOTIDE SEQUENCE [LARGE SCALE GENOMIC DNA]</scope>
    <source>
        <strain evidence="1">4042</strain>
    </source>
</reference>
<dbReference type="EMBL" id="JAOB01000033">
    <property type="protein sequence ID" value="EUA52371.1"/>
    <property type="molecule type" value="Genomic_DNA"/>
</dbReference>
<dbReference type="GO" id="GO:0016740">
    <property type="term" value="F:transferase activity"/>
    <property type="evidence" value="ECO:0007669"/>
    <property type="project" value="UniProtKB-KW"/>
</dbReference>
<keyword evidence="1" id="KW-0808">Transferase</keyword>
<name>X8C9B3_MYCXE</name>
<organism evidence="1">
    <name type="scientific">Mycobacterium xenopi 4042</name>
    <dbReference type="NCBI Taxonomy" id="1299334"/>
    <lineage>
        <taxon>Bacteria</taxon>
        <taxon>Bacillati</taxon>
        <taxon>Actinomycetota</taxon>
        <taxon>Actinomycetes</taxon>
        <taxon>Mycobacteriales</taxon>
        <taxon>Mycobacteriaceae</taxon>
        <taxon>Mycobacterium</taxon>
    </lineage>
</organism>
<comment type="caution">
    <text evidence="1">The sequence shown here is derived from an EMBL/GenBank/DDBJ whole genome shotgun (WGS) entry which is preliminary data.</text>
</comment>
<protein>
    <submittedName>
        <fullName evidence="1">Putative glycosyl transferase, group 1</fullName>
    </submittedName>
</protein>
<evidence type="ECO:0000313" key="1">
    <source>
        <dbReference type="EMBL" id="EUA52371.1"/>
    </source>
</evidence>
<gene>
    <name evidence="1" type="ORF">I553_2558</name>
</gene>